<proteinExistence type="predicted"/>
<keyword evidence="3" id="KW-1185">Reference proteome</keyword>
<protein>
    <recommendedName>
        <fullName evidence="1">AB hydrolase-1 domain-containing protein</fullName>
    </recommendedName>
</protein>
<accession>A0A8H5F2N0</accession>
<evidence type="ECO:0000313" key="3">
    <source>
        <dbReference type="Proteomes" id="UP000567179"/>
    </source>
</evidence>
<dbReference type="EMBL" id="JAACJJ010000028">
    <property type="protein sequence ID" value="KAF5321374.1"/>
    <property type="molecule type" value="Genomic_DNA"/>
</dbReference>
<evidence type="ECO:0000259" key="1">
    <source>
        <dbReference type="Pfam" id="PF12697"/>
    </source>
</evidence>
<reference evidence="2 3" key="1">
    <citation type="journal article" date="2020" name="ISME J.">
        <title>Uncovering the hidden diversity of litter-decomposition mechanisms in mushroom-forming fungi.</title>
        <authorList>
            <person name="Floudas D."/>
            <person name="Bentzer J."/>
            <person name="Ahren D."/>
            <person name="Johansson T."/>
            <person name="Persson P."/>
            <person name="Tunlid A."/>
        </authorList>
    </citation>
    <scope>NUCLEOTIDE SEQUENCE [LARGE SCALE GENOMIC DNA]</scope>
    <source>
        <strain evidence="2 3">CBS 101986</strain>
    </source>
</reference>
<dbReference type="Proteomes" id="UP000567179">
    <property type="component" value="Unassembled WGS sequence"/>
</dbReference>
<name>A0A8H5F2N0_9AGAR</name>
<dbReference type="Gene3D" id="3.40.50.1820">
    <property type="entry name" value="alpha/beta hydrolase"/>
    <property type="match status" value="1"/>
</dbReference>
<dbReference type="Pfam" id="PF12697">
    <property type="entry name" value="Abhydrolase_6"/>
    <property type="match status" value="1"/>
</dbReference>
<dbReference type="SUPFAM" id="SSF53474">
    <property type="entry name" value="alpha/beta-Hydrolases"/>
    <property type="match status" value="1"/>
</dbReference>
<gene>
    <name evidence="2" type="ORF">D9619_000765</name>
</gene>
<dbReference type="InterPro" id="IPR000073">
    <property type="entry name" value="AB_hydrolase_1"/>
</dbReference>
<dbReference type="InterPro" id="IPR029058">
    <property type="entry name" value="AB_hydrolase_fold"/>
</dbReference>
<dbReference type="AlphaFoldDB" id="A0A8H5F2N0"/>
<comment type="caution">
    <text evidence="2">The sequence shown here is derived from an EMBL/GenBank/DDBJ whole genome shotgun (WGS) entry which is preliminary data.</text>
</comment>
<evidence type="ECO:0000313" key="2">
    <source>
        <dbReference type="EMBL" id="KAF5321374.1"/>
    </source>
</evidence>
<sequence>MAEQYLKLDNGRTLAYAEAGNPASSLLVIVFHGALNVGDAPKKVNPTFARTDAHIVAPTIAGWGKTSPRLKDVPFSLNLLSDLSALIKHLHPNDANLKLAIMGGSYGTIAAQIVYGADFNTFPLGRNIVGCMIAGPFSPAKYHKDFAKAMTTANYISIGPPSQLIPFRLVQRLSAFIIGRSTKSIDDAEGFIQKNLFDKMDADEKARYAVWRQENDKSERQLERELASIVVRSVEETWDGFYEMSDVMHGDWGFNPRDLDEEHYVQRPIFIVSAEGDDMSPDAMAKWLAAEYHNSHSRSIKGGHLSALYVMDDLWKQFFELCGI</sequence>
<organism evidence="2 3">
    <name type="scientific">Psilocybe cf. subviscida</name>
    <dbReference type="NCBI Taxonomy" id="2480587"/>
    <lineage>
        <taxon>Eukaryota</taxon>
        <taxon>Fungi</taxon>
        <taxon>Dikarya</taxon>
        <taxon>Basidiomycota</taxon>
        <taxon>Agaricomycotina</taxon>
        <taxon>Agaricomycetes</taxon>
        <taxon>Agaricomycetidae</taxon>
        <taxon>Agaricales</taxon>
        <taxon>Agaricineae</taxon>
        <taxon>Strophariaceae</taxon>
        <taxon>Psilocybe</taxon>
    </lineage>
</organism>
<feature type="domain" description="AB hydrolase-1" evidence="1">
    <location>
        <begin position="48"/>
        <end position="304"/>
    </location>
</feature>
<dbReference type="OrthoDB" id="294702at2759"/>